<dbReference type="EMBL" id="CM042051">
    <property type="protein sequence ID" value="KAI3727645.1"/>
    <property type="molecule type" value="Genomic_DNA"/>
</dbReference>
<comment type="caution">
    <text evidence="1">The sequence shown here is derived from an EMBL/GenBank/DDBJ whole genome shotgun (WGS) entry which is preliminary data.</text>
</comment>
<name>A0ACB9C098_ARCLA</name>
<gene>
    <name evidence="1" type="ORF">L6452_16263</name>
</gene>
<accession>A0ACB9C098</accession>
<proteinExistence type="predicted"/>
<sequence length="107" mass="12414">MLCMNDILYFIEDFGTLFSSCTKRAWALEKHHERLNKITKAHHHRSHHNQSNTSLSLSLSLSLRESLSLYSALYHLFPKVVFTQLDPADCCNRFFSESISHSHKPLP</sequence>
<organism evidence="1 2">
    <name type="scientific">Arctium lappa</name>
    <name type="common">Greater burdock</name>
    <name type="synonym">Lappa major</name>
    <dbReference type="NCBI Taxonomy" id="4217"/>
    <lineage>
        <taxon>Eukaryota</taxon>
        <taxon>Viridiplantae</taxon>
        <taxon>Streptophyta</taxon>
        <taxon>Embryophyta</taxon>
        <taxon>Tracheophyta</taxon>
        <taxon>Spermatophyta</taxon>
        <taxon>Magnoliopsida</taxon>
        <taxon>eudicotyledons</taxon>
        <taxon>Gunneridae</taxon>
        <taxon>Pentapetalae</taxon>
        <taxon>asterids</taxon>
        <taxon>campanulids</taxon>
        <taxon>Asterales</taxon>
        <taxon>Asteraceae</taxon>
        <taxon>Carduoideae</taxon>
        <taxon>Cardueae</taxon>
        <taxon>Arctiinae</taxon>
        <taxon>Arctium</taxon>
    </lineage>
</organism>
<protein>
    <submittedName>
        <fullName evidence="1">Uncharacterized protein</fullName>
    </submittedName>
</protein>
<reference evidence="2" key="1">
    <citation type="journal article" date="2022" name="Mol. Ecol. Resour.">
        <title>The genomes of chicory, endive, great burdock and yacon provide insights into Asteraceae palaeo-polyploidization history and plant inulin production.</title>
        <authorList>
            <person name="Fan W."/>
            <person name="Wang S."/>
            <person name="Wang H."/>
            <person name="Wang A."/>
            <person name="Jiang F."/>
            <person name="Liu H."/>
            <person name="Zhao H."/>
            <person name="Xu D."/>
            <person name="Zhang Y."/>
        </authorList>
    </citation>
    <scope>NUCLEOTIDE SEQUENCE [LARGE SCALE GENOMIC DNA]</scope>
    <source>
        <strain evidence="2">cv. Niubang</strain>
    </source>
</reference>
<evidence type="ECO:0000313" key="2">
    <source>
        <dbReference type="Proteomes" id="UP001055879"/>
    </source>
</evidence>
<dbReference type="Proteomes" id="UP001055879">
    <property type="component" value="Linkage Group LG05"/>
</dbReference>
<evidence type="ECO:0000313" key="1">
    <source>
        <dbReference type="EMBL" id="KAI3727645.1"/>
    </source>
</evidence>
<keyword evidence="2" id="KW-1185">Reference proteome</keyword>
<reference evidence="1 2" key="2">
    <citation type="journal article" date="2022" name="Mol. Ecol. Resour.">
        <title>The genomes of chicory, endive, great burdock and yacon provide insights into Asteraceae paleo-polyploidization history and plant inulin production.</title>
        <authorList>
            <person name="Fan W."/>
            <person name="Wang S."/>
            <person name="Wang H."/>
            <person name="Wang A."/>
            <person name="Jiang F."/>
            <person name="Liu H."/>
            <person name="Zhao H."/>
            <person name="Xu D."/>
            <person name="Zhang Y."/>
        </authorList>
    </citation>
    <scope>NUCLEOTIDE SEQUENCE [LARGE SCALE GENOMIC DNA]</scope>
    <source>
        <strain evidence="2">cv. Niubang</strain>
    </source>
</reference>